<dbReference type="SUPFAM" id="SSF161098">
    <property type="entry name" value="MetI-like"/>
    <property type="match status" value="1"/>
</dbReference>
<feature type="transmembrane region" description="Helical" evidence="8">
    <location>
        <begin position="258"/>
        <end position="280"/>
    </location>
</feature>
<keyword evidence="11" id="KW-1185">Reference proteome</keyword>
<reference evidence="10 11" key="1">
    <citation type="submission" date="2018-06" db="EMBL/GenBank/DDBJ databases">
        <title>Genomic Encyclopedia of Type Strains, Phase III (KMG-III): the genomes of soil and plant-associated and newly described type strains.</title>
        <authorList>
            <person name="Whitman W."/>
        </authorList>
    </citation>
    <scope>NUCLEOTIDE SEQUENCE [LARGE SCALE GENOMIC DNA]</scope>
    <source>
        <strain evidence="10 11">CECT 7730</strain>
    </source>
</reference>
<proteinExistence type="inferred from homology"/>
<evidence type="ECO:0000256" key="4">
    <source>
        <dbReference type="ARBA" id="ARBA00022475"/>
    </source>
</evidence>
<keyword evidence="4" id="KW-1003">Cell membrane</keyword>
<dbReference type="PROSITE" id="PS50928">
    <property type="entry name" value="ABC_TM1"/>
    <property type="match status" value="1"/>
</dbReference>
<keyword evidence="3 8" id="KW-0813">Transport</keyword>
<dbReference type="GO" id="GO:0005886">
    <property type="term" value="C:plasma membrane"/>
    <property type="evidence" value="ECO:0007669"/>
    <property type="project" value="UniProtKB-SubCell"/>
</dbReference>
<dbReference type="CDD" id="cd06261">
    <property type="entry name" value="TM_PBP2"/>
    <property type="match status" value="1"/>
</dbReference>
<feature type="transmembrane region" description="Helical" evidence="8">
    <location>
        <begin position="110"/>
        <end position="131"/>
    </location>
</feature>
<feature type="transmembrane region" description="Helical" evidence="8">
    <location>
        <begin position="155"/>
        <end position="184"/>
    </location>
</feature>
<comment type="subcellular location">
    <subcellularLocation>
        <location evidence="1 8">Cell membrane</location>
        <topology evidence="1 8">Multi-pass membrane protein</topology>
    </subcellularLocation>
</comment>
<evidence type="ECO:0000313" key="11">
    <source>
        <dbReference type="Proteomes" id="UP000247551"/>
    </source>
</evidence>
<evidence type="ECO:0000259" key="9">
    <source>
        <dbReference type="PROSITE" id="PS50928"/>
    </source>
</evidence>
<protein>
    <submittedName>
        <fullName evidence="10">ABC-type spermidine/putrescine transport system permease subunit I</fullName>
    </submittedName>
</protein>
<dbReference type="Proteomes" id="UP000247551">
    <property type="component" value="Unassembled WGS sequence"/>
</dbReference>
<name>A0A318UYD4_9GAMM</name>
<gene>
    <name evidence="10" type="ORF">DFP75_106203</name>
</gene>
<organism evidence="10 11">
    <name type="scientific">Marinomonas alcarazii</name>
    <dbReference type="NCBI Taxonomy" id="491949"/>
    <lineage>
        <taxon>Bacteria</taxon>
        <taxon>Pseudomonadati</taxon>
        <taxon>Pseudomonadota</taxon>
        <taxon>Gammaproteobacteria</taxon>
        <taxon>Oceanospirillales</taxon>
        <taxon>Oceanospirillaceae</taxon>
        <taxon>Marinomonas</taxon>
    </lineage>
</organism>
<feature type="domain" description="ABC transmembrane type-1" evidence="9">
    <location>
        <begin position="71"/>
        <end position="279"/>
    </location>
</feature>
<feature type="transmembrane region" description="Helical" evidence="8">
    <location>
        <begin position="71"/>
        <end position="98"/>
    </location>
</feature>
<evidence type="ECO:0000256" key="2">
    <source>
        <dbReference type="ARBA" id="ARBA00007069"/>
    </source>
</evidence>
<evidence type="ECO:0000256" key="7">
    <source>
        <dbReference type="ARBA" id="ARBA00023136"/>
    </source>
</evidence>
<dbReference type="AlphaFoldDB" id="A0A318UYD4"/>
<evidence type="ECO:0000256" key="3">
    <source>
        <dbReference type="ARBA" id="ARBA00022448"/>
    </source>
</evidence>
<dbReference type="PANTHER" id="PTHR42929:SF1">
    <property type="entry name" value="INNER MEMBRANE ABC TRANSPORTER PERMEASE PROTEIN YDCU-RELATED"/>
    <property type="match status" value="1"/>
</dbReference>
<keyword evidence="7 8" id="KW-0472">Membrane</keyword>
<feature type="transmembrane region" description="Helical" evidence="8">
    <location>
        <begin position="215"/>
        <end position="238"/>
    </location>
</feature>
<feature type="transmembrane region" description="Helical" evidence="8">
    <location>
        <begin position="21"/>
        <end position="48"/>
    </location>
</feature>
<dbReference type="GO" id="GO:0055085">
    <property type="term" value="P:transmembrane transport"/>
    <property type="evidence" value="ECO:0007669"/>
    <property type="project" value="InterPro"/>
</dbReference>
<keyword evidence="6 8" id="KW-1133">Transmembrane helix</keyword>
<sequence>MCWLLEVNMRQTTSPNLLKHRLWLIVPAALMVGIFFLYPLGFSLYSAITLDDGGFTLSHLNKAFDLYSKDILFTIIIVLVSVAILAVLSITIAALITLSPFRSLTKTLGFLYRLPLFIPFIVTAQMMRTFLAKNGLMNNAFVASGLLTPMDTVSFLGWSGIIITFVWKQLAFSTLLISGAMAALDESQIRAARNLGASRLSILFQIILPQITSTLGVAMVLSIVTMMSVLSVPLMIGTGSPTMMTADMAFRINSYGDYHVANALGLVSYCICAGLAWFYLRQNLKEKGAN</sequence>
<evidence type="ECO:0000313" key="10">
    <source>
        <dbReference type="EMBL" id="PYF80561.1"/>
    </source>
</evidence>
<dbReference type="Gene3D" id="1.10.3720.10">
    <property type="entry name" value="MetI-like"/>
    <property type="match status" value="1"/>
</dbReference>
<dbReference type="Pfam" id="PF00528">
    <property type="entry name" value="BPD_transp_1"/>
    <property type="match status" value="1"/>
</dbReference>
<dbReference type="EMBL" id="QKLW01000006">
    <property type="protein sequence ID" value="PYF80561.1"/>
    <property type="molecule type" value="Genomic_DNA"/>
</dbReference>
<evidence type="ECO:0000256" key="6">
    <source>
        <dbReference type="ARBA" id="ARBA00022989"/>
    </source>
</evidence>
<evidence type="ECO:0000256" key="1">
    <source>
        <dbReference type="ARBA" id="ARBA00004651"/>
    </source>
</evidence>
<dbReference type="InterPro" id="IPR035906">
    <property type="entry name" value="MetI-like_sf"/>
</dbReference>
<keyword evidence="5 8" id="KW-0812">Transmembrane</keyword>
<dbReference type="InterPro" id="IPR000515">
    <property type="entry name" value="MetI-like"/>
</dbReference>
<evidence type="ECO:0000256" key="8">
    <source>
        <dbReference type="RuleBase" id="RU363032"/>
    </source>
</evidence>
<evidence type="ECO:0000256" key="5">
    <source>
        <dbReference type="ARBA" id="ARBA00022692"/>
    </source>
</evidence>
<comment type="similarity">
    <text evidence="2">Belongs to the binding-protein-dependent transport system permease family. CysTW subfamily.</text>
</comment>
<dbReference type="PANTHER" id="PTHR42929">
    <property type="entry name" value="INNER MEMBRANE ABC TRANSPORTER PERMEASE PROTEIN YDCU-RELATED-RELATED"/>
    <property type="match status" value="1"/>
</dbReference>
<accession>A0A318UYD4</accession>
<comment type="caution">
    <text evidence="10">The sequence shown here is derived from an EMBL/GenBank/DDBJ whole genome shotgun (WGS) entry which is preliminary data.</text>
</comment>